<dbReference type="EMBL" id="MN740696">
    <property type="protein sequence ID" value="QHU08371.1"/>
    <property type="molecule type" value="Genomic_DNA"/>
</dbReference>
<name>A0A6C0JTY6_9ZZZZ</name>
<sequence>MDISESNTFIFRARAQEIDRPEKTDTYFAYKDKSAVFVKGPFENDSGPKINLIISNIKHDFGLPYIKSSIMYLIPDIFENPLFGFRSSILKNMKYPFLVSEDKTFNNSDLQTQTIKVEYSKKHKRYFRGMSGNSIEIVDFTNINNGFPITLSHLHDINKNNVLMCEFILNILFRYLFGIPDLALQNFIKSDHIYSVDEDVVFKFDHFMNPINLDEKLCKLIKSFITINDCIIKKLQNWKLNRSFIYDLCEITGNDKKETYAILKETLLEIRNRKSLIKLFTFQKLIIFRNVYMIEKRKIFYNDDEVYFDFLTKNDIIDEQFDSDKVIVTYTERRKDFDDTSL</sequence>
<reference evidence="1" key="1">
    <citation type="journal article" date="2020" name="Nature">
        <title>Giant virus diversity and host interactions through global metagenomics.</title>
        <authorList>
            <person name="Schulz F."/>
            <person name="Roux S."/>
            <person name="Paez-Espino D."/>
            <person name="Jungbluth S."/>
            <person name="Walsh D.A."/>
            <person name="Denef V.J."/>
            <person name="McMahon K.D."/>
            <person name="Konstantinidis K.T."/>
            <person name="Eloe-Fadrosh E.A."/>
            <person name="Kyrpides N.C."/>
            <person name="Woyke T."/>
        </authorList>
    </citation>
    <scope>NUCLEOTIDE SEQUENCE</scope>
    <source>
        <strain evidence="1">GVMAG-S-1062768-28</strain>
    </source>
</reference>
<proteinExistence type="predicted"/>
<evidence type="ECO:0000313" key="1">
    <source>
        <dbReference type="EMBL" id="QHU08371.1"/>
    </source>
</evidence>
<dbReference type="AlphaFoldDB" id="A0A6C0JTY6"/>
<protein>
    <submittedName>
        <fullName evidence="1">Uncharacterized protein</fullName>
    </submittedName>
</protein>
<accession>A0A6C0JTY6</accession>
<organism evidence="1">
    <name type="scientific">viral metagenome</name>
    <dbReference type="NCBI Taxonomy" id="1070528"/>
    <lineage>
        <taxon>unclassified sequences</taxon>
        <taxon>metagenomes</taxon>
        <taxon>organismal metagenomes</taxon>
    </lineage>
</organism>